<keyword evidence="2" id="KW-0732">Signal</keyword>
<evidence type="ECO:0000313" key="4">
    <source>
        <dbReference type="Proteomes" id="UP000017973"/>
    </source>
</evidence>
<organism evidence="3 4">
    <name type="scientific">Brevibacillus panacihumi W25</name>
    <dbReference type="NCBI Taxonomy" id="1408254"/>
    <lineage>
        <taxon>Bacteria</taxon>
        <taxon>Bacillati</taxon>
        <taxon>Bacillota</taxon>
        <taxon>Bacilli</taxon>
        <taxon>Bacillales</taxon>
        <taxon>Paenibacillaceae</taxon>
        <taxon>Brevibacillus</taxon>
    </lineage>
</organism>
<dbReference type="PATRIC" id="fig|1408254.3.peg.4418"/>
<feature type="region of interest" description="Disordered" evidence="1">
    <location>
        <begin position="328"/>
        <end position="361"/>
    </location>
</feature>
<dbReference type="eggNOG" id="ENOG5033B6Q">
    <property type="taxonomic scope" value="Bacteria"/>
</dbReference>
<protein>
    <submittedName>
        <fullName evidence="3">Sporulation lipoprotein YhcN/YlaJ (Spore-YhcN-YlaJ)</fullName>
    </submittedName>
</protein>
<keyword evidence="3" id="KW-0449">Lipoprotein</keyword>
<dbReference type="InterPro" id="IPR019076">
    <property type="entry name" value="Spore_lipoprot_YhcN/YlaJ-like"/>
</dbReference>
<sequence>MNKKWLIPAIAGIALMASACGNNAAPNYTTPNKTTTQSTRHYTGTDGLHVRNYDGVGRGTTFGTGAGTMNGTNYGTNATGYGTRATGFGNYTGTGTSNYGTNGYTGTGTYGTNGYTGTGTGTYTGLGDGFRGFGMDGRNDGFRSFGTDGRFDGFRNNNYNAYTNGTRPYTAFPDGTRNQSIYQNAGTRTGMGTMGATGNGMPHMGYATTDRNVLRATNNANQVYVDRDALARAVGNVTASCPGVQRSTVLVTDEEIFVGLNTNGQNAKEAKKQARMNAMSVSPRYYKVYVTDNARDIQEITRVASRTNNTMGVRSVDGNQLNSLIKRMGGKTDAETTRGGKAGTTSKMNKGKNSPVGISNR</sequence>
<dbReference type="Proteomes" id="UP000017973">
    <property type="component" value="Unassembled WGS sequence"/>
</dbReference>
<evidence type="ECO:0000256" key="1">
    <source>
        <dbReference type="SAM" id="MobiDB-lite"/>
    </source>
</evidence>
<dbReference type="Pfam" id="PF09580">
    <property type="entry name" value="Spore_YhcN_YlaJ"/>
    <property type="match status" value="1"/>
</dbReference>
<dbReference type="HOGENOM" id="CLU_766556_0_0_9"/>
<name>V6M4S4_9BACL</name>
<feature type="region of interest" description="Disordered" evidence="1">
    <location>
        <begin position="28"/>
        <end position="50"/>
    </location>
</feature>
<dbReference type="EMBL" id="AYJU01000017">
    <property type="protein sequence ID" value="EST53554.1"/>
    <property type="molecule type" value="Genomic_DNA"/>
</dbReference>
<dbReference type="STRING" id="1408254.T458_22510"/>
<feature type="compositionally biased region" description="Polar residues" evidence="1">
    <location>
        <begin position="343"/>
        <end position="361"/>
    </location>
</feature>
<feature type="compositionally biased region" description="Polar residues" evidence="1">
    <location>
        <begin position="28"/>
        <end position="42"/>
    </location>
</feature>
<feature type="chain" id="PRO_5004749480" evidence="2">
    <location>
        <begin position="25"/>
        <end position="361"/>
    </location>
</feature>
<dbReference type="AlphaFoldDB" id="V6M4S4"/>
<proteinExistence type="predicted"/>
<accession>V6M4S4</accession>
<evidence type="ECO:0000256" key="2">
    <source>
        <dbReference type="SAM" id="SignalP"/>
    </source>
</evidence>
<dbReference type="PROSITE" id="PS51257">
    <property type="entry name" value="PROKAR_LIPOPROTEIN"/>
    <property type="match status" value="1"/>
</dbReference>
<comment type="caution">
    <text evidence="3">The sequence shown here is derived from an EMBL/GenBank/DDBJ whole genome shotgun (WGS) entry which is preliminary data.</text>
</comment>
<gene>
    <name evidence="3" type="ORF">T458_22510</name>
</gene>
<keyword evidence="4" id="KW-1185">Reference proteome</keyword>
<dbReference type="RefSeq" id="WP_023558277.1">
    <property type="nucleotide sequence ID" value="NZ_KI629785.1"/>
</dbReference>
<feature type="signal peptide" evidence="2">
    <location>
        <begin position="1"/>
        <end position="24"/>
    </location>
</feature>
<evidence type="ECO:0000313" key="3">
    <source>
        <dbReference type="EMBL" id="EST53554.1"/>
    </source>
</evidence>
<reference evidence="3 4" key="1">
    <citation type="journal article" date="2014" name="Genome Announc.">
        <title>Draft Genome Sequence of Brevibacillus panacihumi Strain W25, a Halotolerant Hydrocarbon-Degrading Bacterium.</title>
        <authorList>
            <person name="Wang X."/>
            <person name="Jin D."/>
            <person name="Zhou L."/>
            <person name="Wu L."/>
            <person name="An W."/>
            <person name="Chen Y."/>
            <person name="Zhao L."/>
        </authorList>
    </citation>
    <scope>NUCLEOTIDE SEQUENCE [LARGE SCALE GENOMIC DNA]</scope>
    <source>
        <strain evidence="3 4">W25</strain>
    </source>
</reference>